<reference evidence="2" key="1">
    <citation type="journal article" date="2019" name="Int. J. Syst. Evol. Microbiol.">
        <title>The Global Catalogue of Microorganisms (GCM) 10K type strain sequencing project: providing services to taxonomists for standard genome sequencing and annotation.</title>
        <authorList>
            <consortium name="The Broad Institute Genomics Platform"/>
            <consortium name="The Broad Institute Genome Sequencing Center for Infectious Disease"/>
            <person name="Wu L."/>
            <person name="Ma J."/>
        </authorList>
    </citation>
    <scope>NUCLEOTIDE SEQUENCE [LARGE SCALE GENOMIC DNA]</scope>
    <source>
        <strain evidence="2">CCUG 63830</strain>
    </source>
</reference>
<gene>
    <name evidence="1" type="ORF">ACFP90_13205</name>
</gene>
<organism evidence="1 2">
    <name type="scientific">Deinococcus multiflagellatus</name>
    <dbReference type="NCBI Taxonomy" id="1656887"/>
    <lineage>
        <taxon>Bacteria</taxon>
        <taxon>Thermotogati</taxon>
        <taxon>Deinococcota</taxon>
        <taxon>Deinococci</taxon>
        <taxon>Deinococcales</taxon>
        <taxon>Deinococcaceae</taxon>
        <taxon>Deinococcus</taxon>
    </lineage>
</organism>
<dbReference type="Proteomes" id="UP001596317">
    <property type="component" value="Unassembled WGS sequence"/>
</dbReference>
<evidence type="ECO:0000313" key="1">
    <source>
        <dbReference type="EMBL" id="MFC6661192.1"/>
    </source>
</evidence>
<protein>
    <recommendedName>
        <fullName evidence="3">Phage protein</fullName>
    </recommendedName>
</protein>
<comment type="caution">
    <text evidence="1">The sequence shown here is derived from an EMBL/GenBank/DDBJ whole genome shotgun (WGS) entry which is preliminary data.</text>
</comment>
<dbReference type="EMBL" id="JBHSWB010000001">
    <property type="protein sequence ID" value="MFC6661192.1"/>
    <property type="molecule type" value="Genomic_DNA"/>
</dbReference>
<proteinExistence type="predicted"/>
<keyword evidence="2" id="KW-1185">Reference proteome</keyword>
<evidence type="ECO:0000313" key="2">
    <source>
        <dbReference type="Proteomes" id="UP001596317"/>
    </source>
</evidence>
<dbReference type="RefSeq" id="WP_380056577.1">
    <property type="nucleotide sequence ID" value="NZ_JBHSWB010000001.1"/>
</dbReference>
<sequence length="187" mass="21622">MALISYDNSIEVSVMNYLSLNDILRGGRQYTRAQKSQWMDNYFHTKLDFIEHECRGRNIPILHDKQHMTYYHSIRNGQYHDGQAAVPTNEVLSGVRSAAMWVFGMLYDIQDVQSEVDARISQLDPHHDLPNKSDEYDMLLDDEFGVISFGDTSFYASDLLFSFDRIAYRDLALAIQARRNGQGLENE</sequence>
<name>A0ABW1ZP09_9DEIO</name>
<accession>A0ABW1ZP09</accession>
<evidence type="ECO:0008006" key="3">
    <source>
        <dbReference type="Google" id="ProtNLM"/>
    </source>
</evidence>